<dbReference type="EMBL" id="CP005963">
    <property type="protein sequence ID" value="AGM40557.1"/>
    <property type="molecule type" value="Genomic_DNA"/>
</dbReference>
<accession>R4VIZ8</accession>
<keyword evidence="2" id="KW-0812">Transmembrane</keyword>
<protein>
    <submittedName>
        <fullName evidence="3">Uncharacterized protein</fullName>
    </submittedName>
</protein>
<evidence type="ECO:0000313" key="3">
    <source>
        <dbReference type="EMBL" id="AGM40557.1"/>
    </source>
</evidence>
<feature type="transmembrane region" description="Helical" evidence="2">
    <location>
        <begin position="50"/>
        <end position="83"/>
    </location>
</feature>
<organism evidence="3 4">
    <name type="scientific">Spiribacter salinus M19-40</name>
    <dbReference type="NCBI Taxonomy" id="1260251"/>
    <lineage>
        <taxon>Bacteria</taxon>
        <taxon>Pseudomonadati</taxon>
        <taxon>Pseudomonadota</taxon>
        <taxon>Gammaproteobacteria</taxon>
        <taxon>Chromatiales</taxon>
        <taxon>Ectothiorhodospiraceae</taxon>
        <taxon>Spiribacter</taxon>
    </lineage>
</organism>
<name>R4VIZ8_9GAMM</name>
<proteinExistence type="predicted"/>
<evidence type="ECO:0000256" key="1">
    <source>
        <dbReference type="SAM" id="MobiDB-lite"/>
    </source>
</evidence>
<dbReference type="PATRIC" id="fig|1260251.3.peg.465"/>
<dbReference type="RefSeq" id="WP_016352864.1">
    <property type="nucleotide sequence ID" value="NC_021291.1"/>
</dbReference>
<evidence type="ECO:0000256" key="2">
    <source>
        <dbReference type="SAM" id="Phobius"/>
    </source>
</evidence>
<dbReference type="AlphaFoldDB" id="R4VIZ8"/>
<keyword evidence="2" id="KW-1133">Transmembrane helix</keyword>
<feature type="region of interest" description="Disordered" evidence="1">
    <location>
        <begin position="95"/>
        <end position="121"/>
    </location>
</feature>
<sequence>MKRSIEWLPAYFFALWHLRRPPLAEADADERARWCRDHCGTFAGRWFALGIGLYLLFTTPFVSSVPIAITGLIGITFGIWHIAWQIIAQKRAGPPHIEPPVPFPRSHNDDEDNPEDDPRDH</sequence>
<gene>
    <name evidence="3" type="ORF">SPISAL_02310</name>
</gene>
<dbReference type="Proteomes" id="UP000017881">
    <property type="component" value="Chromosome"/>
</dbReference>
<dbReference type="HOGENOM" id="CLU_2059956_0_0_6"/>
<reference evidence="3 4" key="1">
    <citation type="journal article" date="2013" name="Genome Announc.">
        <title>Draft Genome of Spiribacter salinus M19-40, an Abundant Gammaproteobacterium in Aquatic Hypersaline Environments.</title>
        <authorList>
            <person name="Leon M.J."/>
            <person name="Ghai R."/>
            <person name="Fernandez A.B."/>
            <person name="Sanchez-Porro C."/>
            <person name="Rodriguez-Valera F."/>
            <person name="Ventosa A."/>
        </authorList>
    </citation>
    <scope>NUCLEOTIDE SEQUENCE [LARGE SCALE GENOMIC DNA]</scope>
    <source>
        <strain evidence="3">M19-40</strain>
    </source>
</reference>
<evidence type="ECO:0000313" key="4">
    <source>
        <dbReference type="Proteomes" id="UP000017881"/>
    </source>
</evidence>
<dbReference type="KEGG" id="ssal:SPISAL_02310"/>
<keyword evidence="4" id="KW-1185">Reference proteome</keyword>
<keyword evidence="2" id="KW-0472">Membrane</keyword>